<dbReference type="InterPro" id="IPR024983">
    <property type="entry name" value="CHAT_dom"/>
</dbReference>
<accession>A0ABU2H6D4</accession>
<proteinExistence type="predicted"/>
<dbReference type="InterPro" id="IPR011990">
    <property type="entry name" value="TPR-like_helical_dom_sf"/>
</dbReference>
<dbReference type="Gene3D" id="1.25.40.10">
    <property type="entry name" value="Tetratricopeptide repeat domain"/>
    <property type="match status" value="1"/>
</dbReference>
<dbReference type="SUPFAM" id="SSF48452">
    <property type="entry name" value="TPR-like"/>
    <property type="match status" value="1"/>
</dbReference>
<protein>
    <submittedName>
        <fullName evidence="2">CHAT domain-containing protein</fullName>
    </submittedName>
</protein>
<dbReference type="EMBL" id="JAVLVT010000005">
    <property type="protein sequence ID" value="MDS1270850.1"/>
    <property type="molecule type" value="Genomic_DNA"/>
</dbReference>
<sequence length="719" mass="77298">MRTRTVPDRLSGHAHAAIPLVARDPDRAHALARCLLTHSAADEVRAVAWRALALAGHELGADPFPALRQAVLAATRAGLSQQRSLALRSLLGLQAHHRTAVPPVPPPERPAPNPPGAHVHLWLRRGVAQVQGGAFDPASTAFSQALKLLGSEDHPSHRVGLRNNRALSHIYADRTDDALGDLEVGTELAQRHHFHYLHALLQQNAGILAARTGDLDRAMTLFDTVHPWLRGNRAVTLTLDRAEAFLWAGDPVQARAVAAAFRPEDPLAEFAVLRLVAAHSALRRGDQATALVQARRILAGVGTASPWMEAARRVAWAARDTTRHPRIRSVAPPDSRVRVLLSRYRTTRRLLSDPPTPYPPHTTPRELARGLSPELEWERARLSHRLRAQDAGAVPAIAPRERTPTVSDRAVLWLRTSRGRLVVSLRNAGQETWRAETELDRVRDVAAGLMLAARSRPRHARVGSSLSVAAHLAELHRLLFTPTPTDLYTDRGVIIVPDAAVPALPWGMLAPLRGREVSVLPDLRVWSSCRRRVRCAQPGPVLLAAGPGLAGARAELQAIRTSHPSAHVLQGPAAHTHAVLDGLRHCAVAHLAGHGITDADNPMCSGLLLTDGPLTSYDLTHSPRLPPIVVLASCTTTPATPAPEGQSPGAWFEPNTLDPVTAPVRRHATTVIASTLPVDDTLVAPAMARAHRALSSGTSPAAVVARYLSGAGFVCYGAG</sequence>
<dbReference type="Pfam" id="PF12770">
    <property type="entry name" value="CHAT"/>
    <property type="match status" value="1"/>
</dbReference>
<reference evidence="3" key="1">
    <citation type="submission" date="2023-07" db="EMBL/GenBank/DDBJ databases">
        <title>Novel species in the genus Lipingzhangella isolated from Sambhar Salt Lake.</title>
        <authorList>
            <person name="Jiya N."/>
            <person name="Kajale S."/>
            <person name="Sharma A."/>
        </authorList>
    </citation>
    <scope>NUCLEOTIDE SEQUENCE [LARGE SCALE GENOMIC DNA]</scope>
    <source>
        <strain evidence="3">LS1_29</strain>
    </source>
</reference>
<evidence type="ECO:0000313" key="3">
    <source>
        <dbReference type="Proteomes" id="UP001250214"/>
    </source>
</evidence>
<dbReference type="Proteomes" id="UP001250214">
    <property type="component" value="Unassembled WGS sequence"/>
</dbReference>
<gene>
    <name evidence="2" type="ORF">RIF23_11110</name>
</gene>
<comment type="caution">
    <text evidence="2">The sequence shown here is derived from an EMBL/GenBank/DDBJ whole genome shotgun (WGS) entry which is preliminary data.</text>
</comment>
<name>A0ABU2H6D4_9ACTN</name>
<keyword evidence="3" id="KW-1185">Reference proteome</keyword>
<dbReference type="RefSeq" id="WP_310912407.1">
    <property type="nucleotide sequence ID" value="NZ_JAVLVT010000005.1"/>
</dbReference>
<feature type="domain" description="CHAT" evidence="1">
    <location>
        <begin position="472"/>
        <end position="704"/>
    </location>
</feature>
<organism evidence="2 3">
    <name type="scientific">Lipingzhangella rawalii</name>
    <dbReference type="NCBI Taxonomy" id="2055835"/>
    <lineage>
        <taxon>Bacteria</taxon>
        <taxon>Bacillati</taxon>
        <taxon>Actinomycetota</taxon>
        <taxon>Actinomycetes</taxon>
        <taxon>Streptosporangiales</taxon>
        <taxon>Nocardiopsidaceae</taxon>
        <taxon>Lipingzhangella</taxon>
    </lineage>
</organism>
<evidence type="ECO:0000313" key="2">
    <source>
        <dbReference type="EMBL" id="MDS1270850.1"/>
    </source>
</evidence>
<evidence type="ECO:0000259" key="1">
    <source>
        <dbReference type="Pfam" id="PF12770"/>
    </source>
</evidence>